<feature type="non-terminal residue" evidence="1">
    <location>
        <position position="1"/>
    </location>
</feature>
<comment type="caution">
    <text evidence="1">The sequence shown here is derived from an EMBL/GenBank/DDBJ whole genome shotgun (WGS) entry which is preliminary data.</text>
</comment>
<organism evidence="1 2">
    <name type="scientific">Tuber borchii</name>
    <name type="common">White truffle</name>
    <dbReference type="NCBI Taxonomy" id="42251"/>
    <lineage>
        <taxon>Eukaryota</taxon>
        <taxon>Fungi</taxon>
        <taxon>Dikarya</taxon>
        <taxon>Ascomycota</taxon>
        <taxon>Pezizomycotina</taxon>
        <taxon>Pezizomycetes</taxon>
        <taxon>Pezizales</taxon>
        <taxon>Tuberaceae</taxon>
        <taxon>Tuber</taxon>
    </lineage>
</organism>
<name>A0A2T6ZAV0_TUBBO</name>
<dbReference type="AlphaFoldDB" id="A0A2T6ZAV0"/>
<protein>
    <submittedName>
        <fullName evidence="1">Uncharacterized protein</fullName>
    </submittedName>
</protein>
<dbReference type="EMBL" id="NESQ01000494">
    <property type="protein sequence ID" value="PUU72627.1"/>
    <property type="molecule type" value="Genomic_DNA"/>
</dbReference>
<gene>
    <name evidence="1" type="ORF">B9Z19DRAFT_1008935</name>
</gene>
<proteinExistence type="predicted"/>
<accession>A0A2T6ZAV0</accession>
<sequence length="62" mass="7075">ELAPPIGFFASNYSRGIHKELASYKYNLFWTTERSLEANQGGNFFISDYRIGIREAENTLVA</sequence>
<dbReference type="STRING" id="42251.A0A2T6ZAV0"/>
<keyword evidence="2" id="KW-1185">Reference proteome</keyword>
<dbReference type="OrthoDB" id="5419268at2759"/>
<evidence type="ECO:0000313" key="2">
    <source>
        <dbReference type="Proteomes" id="UP000244722"/>
    </source>
</evidence>
<evidence type="ECO:0000313" key="1">
    <source>
        <dbReference type="EMBL" id="PUU72627.1"/>
    </source>
</evidence>
<dbReference type="Proteomes" id="UP000244722">
    <property type="component" value="Unassembled WGS sequence"/>
</dbReference>
<reference evidence="1 2" key="1">
    <citation type="submission" date="2017-04" db="EMBL/GenBank/DDBJ databases">
        <title>Draft genome sequence of Tuber borchii Vittad., a whitish edible truffle.</title>
        <authorList>
            <consortium name="DOE Joint Genome Institute"/>
            <person name="Murat C."/>
            <person name="Kuo A."/>
            <person name="Barry K.W."/>
            <person name="Clum A."/>
            <person name="Dockter R.B."/>
            <person name="Fauchery L."/>
            <person name="Iotti M."/>
            <person name="Kohler A."/>
            <person name="Labutti K."/>
            <person name="Lindquist E.A."/>
            <person name="Lipzen A."/>
            <person name="Ohm R.A."/>
            <person name="Wang M."/>
            <person name="Grigoriev I.V."/>
            <person name="Zambonelli A."/>
            <person name="Martin F.M."/>
        </authorList>
    </citation>
    <scope>NUCLEOTIDE SEQUENCE [LARGE SCALE GENOMIC DNA]</scope>
    <source>
        <strain evidence="1 2">Tbo3840</strain>
    </source>
</reference>